<comment type="similarity">
    <text evidence="1 6">Belongs to the glycosyl hydrolase 1 family.</text>
</comment>
<keyword evidence="4" id="KW-0325">Glycoprotein</keyword>
<dbReference type="GeneID" id="108622489"/>
<evidence type="ECO:0000313" key="7">
    <source>
        <dbReference type="Proteomes" id="UP000694925"/>
    </source>
</evidence>
<keyword evidence="5" id="KW-0326">Glycosidase</keyword>
<dbReference type="AlphaFoldDB" id="A0AAJ7W8Q7"/>
<comment type="subunit">
    <text evidence="2">Homodimer.</text>
</comment>
<dbReference type="GO" id="GO:0005975">
    <property type="term" value="P:carbohydrate metabolic process"/>
    <property type="evidence" value="ECO:0007669"/>
    <property type="project" value="InterPro"/>
</dbReference>
<dbReference type="GO" id="GO:0008422">
    <property type="term" value="F:beta-glucosidase activity"/>
    <property type="evidence" value="ECO:0007669"/>
    <property type="project" value="TreeGrafter"/>
</dbReference>
<gene>
    <name evidence="8" type="primary">LOC108622489</name>
</gene>
<dbReference type="InterPro" id="IPR017853">
    <property type="entry name" value="GH"/>
</dbReference>
<evidence type="ECO:0000256" key="6">
    <source>
        <dbReference type="RuleBase" id="RU003690"/>
    </source>
</evidence>
<dbReference type="PANTHER" id="PTHR10353:SF36">
    <property type="entry name" value="LP05116P"/>
    <property type="match status" value="1"/>
</dbReference>
<evidence type="ECO:0000256" key="2">
    <source>
        <dbReference type="ARBA" id="ARBA00011738"/>
    </source>
</evidence>
<evidence type="ECO:0000313" key="8">
    <source>
        <dbReference type="RefSeq" id="XP_026667326.1"/>
    </source>
</evidence>
<proteinExistence type="inferred from homology"/>
<dbReference type="SUPFAM" id="SSF51445">
    <property type="entry name" value="(Trans)glycosidases"/>
    <property type="match status" value="1"/>
</dbReference>
<keyword evidence="3" id="KW-0378">Hydrolase</keyword>
<protein>
    <submittedName>
        <fullName evidence="8">Myrosinase 1-like isoform X1</fullName>
    </submittedName>
</protein>
<evidence type="ECO:0000256" key="3">
    <source>
        <dbReference type="ARBA" id="ARBA00022801"/>
    </source>
</evidence>
<dbReference type="RefSeq" id="XP_026667326.1">
    <property type="nucleotide sequence ID" value="XM_026811525.1"/>
</dbReference>
<name>A0AAJ7W8Q7_9HYME</name>
<evidence type="ECO:0000256" key="5">
    <source>
        <dbReference type="ARBA" id="ARBA00023295"/>
    </source>
</evidence>
<dbReference type="Proteomes" id="UP000694925">
    <property type="component" value="Unplaced"/>
</dbReference>
<accession>A0AAJ7W8Q7</accession>
<dbReference type="InterPro" id="IPR001360">
    <property type="entry name" value="Glyco_hydro_1"/>
</dbReference>
<dbReference type="PANTHER" id="PTHR10353">
    <property type="entry name" value="GLYCOSYL HYDROLASE"/>
    <property type="match status" value="1"/>
</dbReference>
<evidence type="ECO:0000256" key="1">
    <source>
        <dbReference type="ARBA" id="ARBA00010838"/>
    </source>
</evidence>
<evidence type="ECO:0000256" key="4">
    <source>
        <dbReference type="ARBA" id="ARBA00023180"/>
    </source>
</evidence>
<reference evidence="8" key="1">
    <citation type="submission" date="2025-08" db="UniProtKB">
        <authorList>
            <consortium name="RefSeq"/>
        </authorList>
    </citation>
    <scope>IDENTIFICATION</scope>
    <source>
        <tissue evidence="8">Whole body</tissue>
    </source>
</reference>
<dbReference type="FunFam" id="3.20.20.80:FF:000013">
    <property type="entry name" value="lactase-phlorizin hydrolase"/>
    <property type="match status" value="1"/>
</dbReference>
<sequence length="495" mass="57156">MSRILLCIDAYQTNYTPNSASSESVVVDEKYLKFPPNFLLGTASASYQIEGAWNVSDKGESTWDHFTHLKGNRIFNDTNGDVAADFYHKYKEDIAILKNIGFKSYRFSVSWPRILPTGFANQVSKDGVQYYHNLIDELLKNGIEPLMTLYHWDHPQIMEEAGGWMNEEMVDWFADYARVIYREFGSKVKKFIPINEPLSFCKNGYSHGKEAPGKTLHGIAEYLCIHNVVKAHARAYRIYEAEFKQTQKGQVGFLINYWGYMPKTPADQTAADIWFEFNVGWTMHPIYSKEGDYPAVMKSMIAKKSKEQGYLRSRLPTFTPDEIEYIRGTSDFLAVNHYSSGLVTLGNTGEVPSHENDMGVIEMIDKSWKASAVDWLFVVPEGFRYILRQLAQHYGNPPMYITENGYADYGSVNDDDRIEYFREYLKQMHLAIYEDGVNVRGYILWTLTDTFEWTYGYNARFGIVSVDFNDPERPRTLRKSASWWKKVIADGKIDQ</sequence>
<dbReference type="PRINTS" id="PR00131">
    <property type="entry name" value="GLHYDRLASE1"/>
</dbReference>
<dbReference type="Pfam" id="PF00232">
    <property type="entry name" value="Glyco_hydro_1"/>
    <property type="match status" value="1"/>
</dbReference>
<dbReference type="Gene3D" id="3.20.20.80">
    <property type="entry name" value="Glycosidases"/>
    <property type="match status" value="1"/>
</dbReference>
<keyword evidence="7" id="KW-1185">Reference proteome</keyword>
<organism evidence="7 8">
    <name type="scientific">Ceratina calcarata</name>
    <dbReference type="NCBI Taxonomy" id="156304"/>
    <lineage>
        <taxon>Eukaryota</taxon>
        <taxon>Metazoa</taxon>
        <taxon>Ecdysozoa</taxon>
        <taxon>Arthropoda</taxon>
        <taxon>Hexapoda</taxon>
        <taxon>Insecta</taxon>
        <taxon>Pterygota</taxon>
        <taxon>Neoptera</taxon>
        <taxon>Endopterygota</taxon>
        <taxon>Hymenoptera</taxon>
        <taxon>Apocrita</taxon>
        <taxon>Aculeata</taxon>
        <taxon>Apoidea</taxon>
        <taxon>Anthophila</taxon>
        <taxon>Apidae</taxon>
        <taxon>Ceratina</taxon>
        <taxon>Zadontomerus</taxon>
    </lineage>
</organism>